<keyword evidence="3" id="KW-1185">Reference proteome</keyword>
<protein>
    <submittedName>
        <fullName evidence="2">Uncharacterized protein</fullName>
    </submittedName>
</protein>
<name>A0ABY6Q714_9GAMM</name>
<organism evidence="2 3">
    <name type="scientific">Candidatus Paraluminiphilus aquimaris</name>
    <dbReference type="NCBI Taxonomy" id="2518994"/>
    <lineage>
        <taxon>Bacteria</taxon>
        <taxon>Pseudomonadati</taxon>
        <taxon>Pseudomonadota</taxon>
        <taxon>Gammaproteobacteria</taxon>
        <taxon>Cellvibrionales</taxon>
        <taxon>Halieaceae</taxon>
        <taxon>Candidatus Paraluminiphilus</taxon>
    </lineage>
</organism>
<dbReference type="RefSeq" id="WP_279241155.1">
    <property type="nucleotide sequence ID" value="NZ_CP036501.1"/>
</dbReference>
<feature type="region of interest" description="Disordered" evidence="1">
    <location>
        <begin position="105"/>
        <end position="127"/>
    </location>
</feature>
<gene>
    <name evidence="2" type="ORF">E0F26_08060</name>
</gene>
<dbReference type="EMBL" id="CP036501">
    <property type="protein sequence ID" value="UZP74695.1"/>
    <property type="molecule type" value="Genomic_DNA"/>
</dbReference>
<evidence type="ECO:0000313" key="2">
    <source>
        <dbReference type="EMBL" id="UZP74695.1"/>
    </source>
</evidence>
<dbReference type="Proteomes" id="UP001317963">
    <property type="component" value="Chromosome"/>
</dbReference>
<reference evidence="2 3" key="1">
    <citation type="submission" date="2019-02" db="EMBL/GenBank/DDBJ databases">
        <title>Halieaceae_genomes.</title>
        <authorList>
            <person name="Li S.-H."/>
        </authorList>
    </citation>
    <scope>NUCLEOTIDE SEQUENCE [LARGE SCALE GENOMIC DNA]</scope>
    <source>
        <strain evidence="2 3">JH123</strain>
    </source>
</reference>
<proteinExistence type="predicted"/>
<evidence type="ECO:0000313" key="3">
    <source>
        <dbReference type="Proteomes" id="UP001317963"/>
    </source>
</evidence>
<sequence>MTDTAMDIWLDSAGYDKETLLHLKERLINELRVPSEQAEVLVNGNSHRIKRSCSREDSERLAMQFSTWGIDLRIEPSSLGKPAPLTSAQTSQDKIALTLAPHGDTIPNLAGEKTAPTIKTDHLHLAD</sequence>
<evidence type="ECO:0000256" key="1">
    <source>
        <dbReference type="SAM" id="MobiDB-lite"/>
    </source>
</evidence>
<accession>A0ABY6Q714</accession>